<dbReference type="AlphaFoldDB" id="A0A2B7Z0J1"/>
<dbReference type="Pfam" id="PF00106">
    <property type="entry name" value="adh_short"/>
    <property type="match status" value="1"/>
</dbReference>
<comment type="caution">
    <text evidence="3">The sequence shown here is derived from an EMBL/GenBank/DDBJ whole genome shotgun (WGS) entry which is preliminary data.</text>
</comment>
<dbReference type="InterPro" id="IPR036291">
    <property type="entry name" value="NAD(P)-bd_dom_sf"/>
</dbReference>
<keyword evidence="4" id="KW-1185">Reference proteome</keyword>
<comment type="similarity">
    <text evidence="1">Belongs to the short-chain dehydrogenases/reductases (SDR) family.</text>
</comment>
<reference evidence="3 4" key="1">
    <citation type="submission" date="2017-10" db="EMBL/GenBank/DDBJ databases">
        <title>Comparative genomics in systemic dimorphic fungi from Ajellomycetaceae.</title>
        <authorList>
            <person name="Munoz J.F."/>
            <person name="Mcewen J.G."/>
            <person name="Clay O.K."/>
            <person name="Cuomo C.A."/>
        </authorList>
    </citation>
    <scope>NUCLEOTIDE SEQUENCE [LARGE SCALE GENOMIC DNA]</scope>
    <source>
        <strain evidence="3 4">UAMH7299</strain>
    </source>
</reference>
<protein>
    <submittedName>
        <fullName evidence="3">Uncharacterized protein</fullName>
    </submittedName>
</protein>
<evidence type="ECO:0000256" key="2">
    <source>
        <dbReference type="ARBA" id="ARBA00023002"/>
    </source>
</evidence>
<gene>
    <name evidence="3" type="ORF">AJ80_01507</name>
</gene>
<dbReference type="EMBL" id="PDNA01000013">
    <property type="protein sequence ID" value="PGH26743.1"/>
    <property type="molecule type" value="Genomic_DNA"/>
</dbReference>
<evidence type="ECO:0000313" key="3">
    <source>
        <dbReference type="EMBL" id="PGH26743.1"/>
    </source>
</evidence>
<dbReference type="OrthoDB" id="5371740at2759"/>
<dbReference type="InterPro" id="IPR002347">
    <property type="entry name" value="SDR_fam"/>
</dbReference>
<keyword evidence="2" id="KW-0560">Oxidoreductase</keyword>
<evidence type="ECO:0000256" key="1">
    <source>
        <dbReference type="ARBA" id="ARBA00006484"/>
    </source>
</evidence>
<dbReference type="PANTHER" id="PTHR43180">
    <property type="entry name" value="3-OXOACYL-(ACYL-CARRIER-PROTEIN) REDUCTASE (AFU_ORTHOLOGUE AFUA_6G11210)"/>
    <property type="match status" value="1"/>
</dbReference>
<sequence length="314" mass="33896">MSIPKYTNTGPVDTSVEPNLSNLAGKSVIVTGGASGLGKAYVEVFVAAGAYVTMGDLDETEGKALAEKYPGNAQFLSCDVCSWQDQVALFEAAASNSPHKSCDIVIANAGICTLEVFFHSEDDPSGPPTEPSLNTIDVNLKGVIYTAKLATHYFRRQPATDERDRCLILKSSLAGYVDFPGVPQYQATKFAVRGLMRSLRRMTFTEGIRVNIVAPWFIHTPLLPPPVWTHFQGRGIECADASDACKAMLRLACDKSINGRSLGVLPRNSKEGTLTSLAPAPVPNGYVDLMADDYGEGEVLRRWEDSICRASNAL</sequence>
<evidence type="ECO:0000313" key="4">
    <source>
        <dbReference type="Proteomes" id="UP000224634"/>
    </source>
</evidence>
<accession>A0A2B7Z0J1</accession>
<dbReference type="PRINTS" id="PR00081">
    <property type="entry name" value="GDHRDH"/>
</dbReference>
<proteinExistence type="inferred from homology"/>
<dbReference type="PANTHER" id="PTHR43180:SF31">
    <property type="entry name" value="CHAIN DEHYDROGENASE_REDUCTASE, PUTATIVE (AFU_ORTHOLOGUE AFUA_2G16570)-RELATED"/>
    <property type="match status" value="1"/>
</dbReference>
<dbReference type="STRING" id="1447883.A0A2B7Z0J1"/>
<name>A0A2B7Z0J1_POLH7</name>
<organism evidence="3 4">
    <name type="scientific">Polytolypa hystricis (strain UAMH7299)</name>
    <dbReference type="NCBI Taxonomy" id="1447883"/>
    <lineage>
        <taxon>Eukaryota</taxon>
        <taxon>Fungi</taxon>
        <taxon>Dikarya</taxon>
        <taxon>Ascomycota</taxon>
        <taxon>Pezizomycotina</taxon>
        <taxon>Eurotiomycetes</taxon>
        <taxon>Eurotiomycetidae</taxon>
        <taxon>Onygenales</taxon>
        <taxon>Onygenales incertae sedis</taxon>
        <taxon>Polytolypa</taxon>
    </lineage>
</organism>
<dbReference type="SUPFAM" id="SSF51735">
    <property type="entry name" value="NAD(P)-binding Rossmann-fold domains"/>
    <property type="match status" value="1"/>
</dbReference>
<dbReference type="Proteomes" id="UP000224634">
    <property type="component" value="Unassembled WGS sequence"/>
</dbReference>
<dbReference type="Gene3D" id="3.40.50.720">
    <property type="entry name" value="NAD(P)-binding Rossmann-like Domain"/>
    <property type="match status" value="1"/>
</dbReference>
<dbReference type="GO" id="GO:0016491">
    <property type="term" value="F:oxidoreductase activity"/>
    <property type="evidence" value="ECO:0007669"/>
    <property type="project" value="UniProtKB-KW"/>
</dbReference>